<sequence>MAFNMLWLQEVRNTVRQVLEKHLAKLRTVAVLDVPTRGLGHDLLQWSSSKHPVNLIYASAVPVNAYNNETKSSQHLCICGPGKFAPVKRKHDSIENEKTKANEGEGDGKSNVSEPPLTRDQRLHMQLQIEKFAAEARDKKASHQTNVPWSMWKHSHKWWHKELRTICPSLQVLALDPVHLAMTCEYASARKRTASSRQLRLILRKLTADDAEAMAGRWGPVYHGGSPPALNWEEKRARQQLEDRSMRQSDAQKLLADLNPQALLPVGTTSNEARHHEIKTWFRETQKLHQATLRLKLGMLKLGNTLSHNRALYHPTTRQMPEAELVARASASVGWSTEERRAWCQELLNVRMPQKAALPLQQQREAQVRRVQAAALKKPAAAGVAAGMKRKRGRSYQQPVRSDLGLLQRVVSSLLLRGAYYGAMKLALQKATKEWKTRKSSRTRKAVIYLLPLGGGVFNNPFRDIVTAMVEAVHLVSVLCKKAGSDGPSLKDLLTIRILAWEGRPEEADEIRELLQELGQKCHDADGAVEQEEENGDALAEHAEADATASMEVEG</sequence>
<feature type="region of interest" description="Disordered" evidence="1">
    <location>
        <begin position="89"/>
        <end position="118"/>
    </location>
</feature>
<dbReference type="AlphaFoldDB" id="A0A1Q9CUJ0"/>
<proteinExistence type="predicted"/>
<evidence type="ECO:0000313" key="2">
    <source>
        <dbReference type="EMBL" id="OLP86584.1"/>
    </source>
</evidence>
<protein>
    <submittedName>
        <fullName evidence="2">Uncharacterized protein</fullName>
    </submittedName>
</protein>
<comment type="caution">
    <text evidence="2">The sequence shown here is derived from an EMBL/GenBank/DDBJ whole genome shotgun (WGS) entry which is preliminary data.</text>
</comment>
<reference evidence="2 3" key="1">
    <citation type="submission" date="2016-02" db="EMBL/GenBank/DDBJ databases">
        <title>Genome analysis of coral dinoflagellate symbionts highlights evolutionary adaptations to a symbiotic lifestyle.</title>
        <authorList>
            <person name="Aranda M."/>
            <person name="Li Y."/>
            <person name="Liew Y.J."/>
            <person name="Baumgarten S."/>
            <person name="Simakov O."/>
            <person name="Wilson M."/>
            <person name="Piel J."/>
            <person name="Ashoor H."/>
            <person name="Bougouffa S."/>
            <person name="Bajic V.B."/>
            <person name="Ryu T."/>
            <person name="Ravasi T."/>
            <person name="Bayer T."/>
            <person name="Micklem G."/>
            <person name="Kim H."/>
            <person name="Bhak J."/>
            <person name="Lajeunesse T.C."/>
            <person name="Voolstra C.R."/>
        </authorList>
    </citation>
    <scope>NUCLEOTIDE SEQUENCE [LARGE SCALE GENOMIC DNA]</scope>
    <source>
        <strain evidence="2 3">CCMP2467</strain>
    </source>
</reference>
<feature type="region of interest" description="Disordered" evidence="1">
    <location>
        <begin position="528"/>
        <end position="555"/>
    </location>
</feature>
<gene>
    <name evidence="2" type="ORF">AK812_SmicGene32290</name>
</gene>
<dbReference type="OrthoDB" id="10403541at2759"/>
<dbReference type="EMBL" id="LSRX01000909">
    <property type="protein sequence ID" value="OLP86584.1"/>
    <property type="molecule type" value="Genomic_DNA"/>
</dbReference>
<organism evidence="2 3">
    <name type="scientific">Symbiodinium microadriaticum</name>
    <name type="common">Dinoflagellate</name>
    <name type="synonym">Zooxanthella microadriatica</name>
    <dbReference type="NCBI Taxonomy" id="2951"/>
    <lineage>
        <taxon>Eukaryota</taxon>
        <taxon>Sar</taxon>
        <taxon>Alveolata</taxon>
        <taxon>Dinophyceae</taxon>
        <taxon>Suessiales</taxon>
        <taxon>Symbiodiniaceae</taxon>
        <taxon>Symbiodinium</taxon>
    </lineage>
</organism>
<keyword evidence="3" id="KW-1185">Reference proteome</keyword>
<evidence type="ECO:0000256" key="1">
    <source>
        <dbReference type="SAM" id="MobiDB-lite"/>
    </source>
</evidence>
<accession>A0A1Q9CUJ0</accession>
<name>A0A1Q9CUJ0_SYMMI</name>
<dbReference type="Proteomes" id="UP000186817">
    <property type="component" value="Unassembled WGS sequence"/>
</dbReference>
<feature type="compositionally biased region" description="Basic and acidic residues" evidence="1">
    <location>
        <begin position="92"/>
        <end position="108"/>
    </location>
</feature>
<evidence type="ECO:0000313" key="3">
    <source>
        <dbReference type="Proteomes" id="UP000186817"/>
    </source>
</evidence>